<keyword evidence="9 13" id="KW-0798">TonB box</keyword>
<dbReference type="GO" id="GO:0015344">
    <property type="term" value="F:siderophore uptake transmembrane transporter activity"/>
    <property type="evidence" value="ECO:0007669"/>
    <property type="project" value="TreeGrafter"/>
</dbReference>
<keyword evidence="3 12" id="KW-1134">Transmembrane beta strand</keyword>
<feature type="domain" description="TonB-dependent receptor-like beta-barrel" evidence="15">
    <location>
        <begin position="256"/>
        <end position="680"/>
    </location>
</feature>
<keyword evidence="5 12" id="KW-0812">Transmembrane</keyword>
<keyword evidence="2 12" id="KW-0813">Transport</keyword>
<evidence type="ECO:0000256" key="9">
    <source>
        <dbReference type="ARBA" id="ARBA00023077"/>
    </source>
</evidence>
<keyword evidence="8" id="KW-0406">Ion transport</keyword>
<feature type="chain" id="PRO_5015410383" evidence="14">
    <location>
        <begin position="20"/>
        <end position="727"/>
    </location>
</feature>
<dbReference type="Pfam" id="PF00593">
    <property type="entry name" value="TonB_dep_Rec_b-barrel"/>
    <property type="match status" value="1"/>
</dbReference>
<sequence>MKTLFASLALFGLVGFVQAQNTEPDSVKQKEVKLKEVVVSSSRASSITPVTFVNFEKADIAKVNLGQDLPVLLNYLPAVVSTTFDGTGVGYTDYRIRGADNSRINVTINGIPYNDADSQTTFFVNLQDFASSIENIQIQRGVGTSTNGAGAFGASINILTDRASDEAFASVSTGIGSFGTNRQSIKFGTGALGDGFSFSGRLSRIASDGYVDRATSELKSYFLQGDYVKGETRLQAITFGGTERTGLSFFGLDQAGLDMDRRMNFDGFYFDRDGNQQIYQNQTDNYAQNHFHLHWNQGWNSNWRSQFSLHYTQSAGFFEQMNDDASLSAYRLDDFTFNGEAQTTADLATQAHLNSDFYGGVFSLTYQKDQLEWITGGSFNYYDGIQFGEIVSADLALLPGRPFRFYENTTVKTDLSVYSKANFELAPNLNGFADLQFRRVDYEASGTLLELGAQLDVDETYNFFNPKAGLSYQLQPGSRLYLSWARSHREPARVDFENGSPEAERLDDFELGWRTQNRTFQLGANVYYMLFNNQLVLTGALDEVGFPIRQNSGKSYRLGIELDAQWQPHPKWTIAPNVALSENKNQDFITPLDGTLQNLGDTDISFSPSVVAGNRIEFRPDDSWSFTLFSKYVGEQFMSNTEAANSRLESYFVQDLNLQYQTGSFGFVKKLVLQGQINNLLDLEYENNGYYFTFDVPDGSGGVSTLDGNGFYPQAGINFLLGATLHF</sequence>
<keyword evidence="11 12" id="KW-0998">Cell outer membrane</keyword>
<dbReference type="AlphaFoldDB" id="A0A2S7T915"/>
<evidence type="ECO:0000256" key="5">
    <source>
        <dbReference type="ARBA" id="ARBA00022692"/>
    </source>
</evidence>
<gene>
    <name evidence="17" type="ORF">BST99_12485</name>
</gene>
<feature type="signal peptide" evidence="14">
    <location>
        <begin position="1"/>
        <end position="19"/>
    </location>
</feature>
<organism evidence="17 18">
    <name type="scientific">Aureicoccus marinus</name>
    <dbReference type="NCBI Taxonomy" id="754435"/>
    <lineage>
        <taxon>Bacteria</taxon>
        <taxon>Pseudomonadati</taxon>
        <taxon>Bacteroidota</taxon>
        <taxon>Flavobacteriia</taxon>
        <taxon>Flavobacteriales</taxon>
        <taxon>Flavobacteriaceae</taxon>
        <taxon>Aureicoccus</taxon>
    </lineage>
</organism>
<evidence type="ECO:0000256" key="6">
    <source>
        <dbReference type="ARBA" id="ARBA00022729"/>
    </source>
</evidence>
<dbReference type="Gene3D" id="2.40.170.20">
    <property type="entry name" value="TonB-dependent receptor, beta-barrel domain"/>
    <property type="match status" value="1"/>
</dbReference>
<proteinExistence type="inferred from homology"/>
<dbReference type="Pfam" id="PF07715">
    <property type="entry name" value="Plug"/>
    <property type="match status" value="1"/>
</dbReference>
<evidence type="ECO:0000256" key="7">
    <source>
        <dbReference type="ARBA" id="ARBA00023004"/>
    </source>
</evidence>
<evidence type="ECO:0000256" key="10">
    <source>
        <dbReference type="ARBA" id="ARBA00023136"/>
    </source>
</evidence>
<evidence type="ECO:0000256" key="14">
    <source>
        <dbReference type="SAM" id="SignalP"/>
    </source>
</evidence>
<evidence type="ECO:0000256" key="2">
    <source>
        <dbReference type="ARBA" id="ARBA00022448"/>
    </source>
</evidence>
<evidence type="ECO:0000259" key="16">
    <source>
        <dbReference type="Pfam" id="PF07715"/>
    </source>
</evidence>
<keyword evidence="18" id="KW-1185">Reference proteome</keyword>
<dbReference type="InterPro" id="IPR037066">
    <property type="entry name" value="Plug_dom_sf"/>
</dbReference>
<dbReference type="GO" id="GO:0009279">
    <property type="term" value="C:cell outer membrane"/>
    <property type="evidence" value="ECO:0007669"/>
    <property type="project" value="UniProtKB-SubCell"/>
</dbReference>
<comment type="subcellular location">
    <subcellularLocation>
        <location evidence="1 12">Cell outer membrane</location>
        <topology evidence="1 12">Multi-pass membrane protein</topology>
    </subcellularLocation>
</comment>
<dbReference type="InterPro" id="IPR039426">
    <property type="entry name" value="TonB-dep_rcpt-like"/>
</dbReference>
<dbReference type="OrthoDB" id="9761152at2"/>
<evidence type="ECO:0000256" key="4">
    <source>
        <dbReference type="ARBA" id="ARBA00022496"/>
    </source>
</evidence>
<evidence type="ECO:0000256" key="8">
    <source>
        <dbReference type="ARBA" id="ARBA00023065"/>
    </source>
</evidence>
<keyword evidence="17" id="KW-0675">Receptor</keyword>
<evidence type="ECO:0000313" key="17">
    <source>
        <dbReference type="EMBL" id="PQJ16423.1"/>
    </source>
</evidence>
<dbReference type="EMBL" id="MQVX01000001">
    <property type="protein sequence ID" value="PQJ16423.1"/>
    <property type="molecule type" value="Genomic_DNA"/>
</dbReference>
<reference evidence="18" key="1">
    <citation type="submission" date="2016-11" db="EMBL/GenBank/DDBJ databases">
        <title>Trade-off between light-utilization and light-protection in marine flavobacteria.</title>
        <authorList>
            <person name="Kumagai Y."/>
            <person name="Yoshizawa S."/>
            <person name="Kogure K."/>
        </authorList>
    </citation>
    <scope>NUCLEOTIDE SEQUENCE [LARGE SCALE GENOMIC DNA]</scope>
    <source>
        <strain evidence="18">SG-18</strain>
    </source>
</reference>
<dbReference type="InterPro" id="IPR036942">
    <property type="entry name" value="Beta-barrel_TonB_sf"/>
</dbReference>
<dbReference type="InterPro" id="IPR012910">
    <property type="entry name" value="Plug_dom"/>
</dbReference>
<keyword evidence="6 14" id="KW-0732">Signal</keyword>
<dbReference type="InterPro" id="IPR000531">
    <property type="entry name" value="Beta-barrel_TonB"/>
</dbReference>
<evidence type="ECO:0000313" key="18">
    <source>
        <dbReference type="Proteomes" id="UP000239366"/>
    </source>
</evidence>
<comment type="caution">
    <text evidence="17">The sequence shown here is derived from an EMBL/GenBank/DDBJ whole genome shotgun (WGS) entry which is preliminary data.</text>
</comment>
<evidence type="ECO:0000256" key="3">
    <source>
        <dbReference type="ARBA" id="ARBA00022452"/>
    </source>
</evidence>
<keyword evidence="10 12" id="KW-0472">Membrane</keyword>
<accession>A0A2S7T915</accession>
<evidence type="ECO:0000256" key="13">
    <source>
        <dbReference type="RuleBase" id="RU003357"/>
    </source>
</evidence>
<dbReference type="PANTHER" id="PTHR32552">
    <property type="entry name" value="FERRICHROME IRON RECEPTOR-RELATED"/>
    <property type="match status" value="1"/>
</dbReference>
<dbReference type="Proteomes" id="UP000239366">
    <property type="component" value="Unassembled WGS sequence"/>
</dbReference>
<protein>
    <submittedName>
        <fullName evidence="17">TonB-dependent receptor</fullName>
    </submittedName>
</protein>
<evidence type="ECO:0000256" key="12">
    <source>
        <dbReference type="PROSITE-ProRule" id="PRU01360"/>
    </source>
</evidence>
<dbReference type="RefSeq" id="WP_105002097.1">
    <property type="nucleotide sequence ID" value="NZ_MQVX01000001.1"/>
</dbReference>
<feature type="domain" description="TonB-dependent receptor plug" evidence="16">
    <location>
        <begin position="54"/>
        <end position="154"/>
    </location>
</feature>
<keyword evidence="7" id="KW-0408">Iron</keyword>
<dbReference type="PANTHER" id="PTHR32552:SF68">
    <property type="entry name" value="FERRICHROME OUTER MEMBRANE TRANSPORTER_PHAGE RECEPTOR"/>
    <property type="match status" value="1"/>
</dbReference>
<dbReference type="Gene3D" id="2.170.130.10">
    <property type="entry name" value="TonB-dependent receptor, plug domain"/>
    <property type="match status" value="1"/>
</dbReference>
<dbReference type="SUPFAM" id="SSF56935">
    <property type="entry name" value="Porins"/>
    <property type="match status" value="1"/>
</dbReference>
<name>A0A2S7T915_9FLAO</name>
<keyword evidence="4" id="KW-0410">Iron transport</keyword>
<evidence type="ECO:0000256" key="11">
    <source>
        <dbReference type="ARBA" id="ARBA00023237"/>
    </source>
</evidence>
<evidence type="ECO:0000256" key="1">
    <source>
        <dbReference type="ARBA" id="ARBA00004571"/>
    </source>
</evidence>
<comment type="similarity">
    <text evidence="12 13">Belongs to the TonB-dependent receptor family.</text>
</comment>
<evidence type="ECO:0000259" key="15">
    <source>
        <dbReference type="Pfam" id="PF00593"/>
    </source>
</evidence>
<dbReference type="PROSITE" id="PS52016">
    <property type="entry name" value="TONB_DEPENDENT_REC_3"/>
    <property type="match status" value="1"/>
</dbReference>